<protein>
    <submittedName>
        <fullName evidence="9">ABC transporter permease</fullName>
    </submittedName>
</protein>
<organism evidence="9 10">
    <name type="scientific">Bordetella trematum</name>
    <dbReference type="NCBI Taxonomy" id="123899"/>
    <lineage>
        <taxon>Bacteria</taxon>
        <taxon>Pseudomonadati</taxon>
        <taxon>Pseudomonadota</taxon>
        <taxon>Betaproteobacteria</taxon>
        <taxon>Burkholderiales</taxon>
        <taxon>Alcaligenaceae</taxon>
        <taxon>Bordetella</taxon>
    </lineage>
</organism>
<evidence type="ECO:0000256" key="7">
    <source>
        <dbReference type="RuleBase" id="RU363032"/>
    </source>
</evidence>
<dbReference type="PANTHER" id="PTHR43386">
    <property type="entry name" value="OLIGOPEPTIDE TRANSPORT SYSTEM PERMEASE PROTEIN APPC"/>
    <property type="match status" value="1"/>
</dbReference>
<keyword evidence="10" id="KW-1185">Reference proteome</keyword>
<dbReference type="GO" id="GO:0005886">
    <property type="term" value="C:plasma membrane"/>
    <property type="evidence" value="ECO:0007669"/>
    <property type="project" value="UniProtKB-SubCell"/>
</dbReference>
<comment type="similarity">
    <text evidence="7">Belongs to the binding-protein-dependent transport system permease family.</text>
</comment>
<evidence type="ECO:0000256" key="3">
    <source>
        <dbReference type="ARBA" id="ARBA00022475"/>
    </source>
</evidence>
<dbReference type="CDD" id="cd06261">
    <property type="entry name" value="TM_PBP2"/>
    <property type="match status" value="1"/>
</dbReference>
<evidence type="ECO:0000256" key="2">
    <source>
        <dbReference type="ARBA" id="ARBA00022448"/>
    </source>
</evidence>
<dbReference type="Pfam" id="PF12911">
    <property type="entry name" value="OppC_N"/>
    <property type="match status" value="1"/>
</dbReference>
<keyword evidence="4 7" id="KW-0812">Transmembrane</keyword>
<dbReference type="GO" id="GO:0055085">
    <property type="term" value="P:transmembrane transport"/>
    <property type="evidence" value="ECO:0007669"/>
    <property type="project" value="InterPro"/>
</dbReference>
<evidence type="ECO:0000259" key="8">
    <source>
        <dbReference type="PROSITE" id="PS50928"/>
    </source>
</evidence>
<dbReference type="SUPFAM" id="SSF161098">
    <property type="entry name" value="MetI-like"/>
    <property type="match status" value="1"/>
</dbReference>
<dbReference type="PATRIC" id="fig|123899.6.peg.3251"/>
<dbReference type="Pfam" id="PF00528">
    <property type="entry name" value="BPD_transp_1"/>
    <property type="match status" value="1"/>
</dbReference>
<dbReference type="AlphaFoldDB" id="A0A157SPZ1"/>
<feature type="transmembrane region" description="Helical" evidence="7">
    <location>
        <begin position="123"/>
        <end position="147"/>
    </location>
</feature>
<feature type="transmembrane region" description="Helical" evidence="7">
    <location>
        <begin position="195"/>
        <end position="219"/>
    </location>
</feature>
<dbReference type="InterPro" id="IPR050366">
    <property type="entry name" value="BP-dependent_transpt_permease"/>
</dbReference>
<evidence type="ECO:0000313" key="10">
    <source>
        <dbReference type="Proteomes" id="UP000076825"/>
    </source>
</evidence>
<keyword evidence="5 7" id="KW-1133">Transmembrane helix</keyword>
<dbReference type="STRING" id="123899.SAMEA3906487_03254"/>
<name>A0A157SPZ1_9BORD</name>
<evidence type="ECO:0000256" key="5">
    <source>
        <dbReference type="ARBA" id="ARBA00022989"/>
    </source>
</evidence>
<dbReference type="KEGG" id="btrm:SAMEA390648703254"/>
<dbReference type="GeneID" id="56589506"/>
<comment type="subcellular location">
    <subcellularLocation>
        <location evidence="1 7">Cell membrane</location>
        <topology evidence="1 7">Multi-pass membrane protein</topology>
    </subcellularLocation>
</comment>
<dbReference type="PANTHER" id="PTHR43386:SF1">
    <property type="entry name" value="D,D-DIPEPTIDE TRANSPORT SYSTEM PERMEASE PROTEIN DDPC-RELATED"/>
    <property type="match status" value="1"/>
</dbReference>
<dbReference type="InterPro" id="IPR025966">
    <property type="entry name" value="OppC_N"/>
</dbReference>
<evidence type="ECO:0000256" key="1">
    <source>
        <dbReference type="ARBA" id="ARBA00004651"/>
    </source>
</evidence>
<keyword evidence="2 7" id="KW-0813">Transport</keyword>
<dbReference type="eggNOG" id="COG1173">
    <property type="taxonomic scope" value="Bacteria"/>
</dbReference>
<keyword evidence="3" id="KW-1003">Cell membrane</keyword>
<dbReference type="OrthoDB" id="9783218at2"/>
<dbReference type="EMBL" id="LT546645">
    <property type="protein sequence ID" value="SAI72549.1"/>
    <property type="molecule type" value="Genomic_DNA"/>
</dbReference>
<dbReference type="RefSeq" id="WP_025516198.1">
    <property type="nucleotide sequence ID" value="NZ_CP016340.1"/>
</dbReference>
<accession>A0A157SPZ1</accession>
<dbReference type="Gene3D" id="1.10.3720.10">
    <property type="entry name" value="MetI-like"/>
    <property type="match status" value="1"/>
</dbReference>
<evidence type="ECO:0000256" key="4">
    <source>
        <dbReference type="ARBA" id="ARBA00022692"/>
    </source>
</evidence>
<reference evidence="9 10" key="1">
    <citation type="submission" date="2016-04" db="EMBL/GenBank/DDBJ databases">
        <authorList>
            <consortium name="Pathogen Informatics"/>
        </authorList>
    </citation>
    <scope>NUCLEOTIDE SEQUENCE [LARGE SCALE GENOMIC DNA]</scope>
    <source>
        <strain evidence="9 10">H044680328</strain>
    </source>
</reference>
<feature type="domain" description="ABC transmembrane type-1" evidence="8">
    <location>
        <begin position="74"/>
        <end position="262"/>
    </location>
</feature>
<dbReference type="InterPro" id="IPR035906">
    <property type="entry name" value="MetI-like_sf"/>
</dbReference>
<gene>
    <name evidence="9" type="primary">oppC_2</name>
    <name evidence="9" type="ORF">SAMEA3906487_03254</name>
</gene>
<sequence length="280" mass="29308">MKTLLKRFFAQPAGVVGAVLLLAVLILAIGAPIFYPGDPWAMVAAPSLPLGSPGHVFGTDMLGRDVAAGVAHGARVSLLIGLTATLVAVVVGTALGAAAGYYGGRVDDLVMRFTEIFQTIPGFLLALLMVAIFGSSMYSIVLSIGVISWPSVARLVRAEFLSLRSRDFVKAAVLGGQSDLRILFHQILPNALSPIVVVASLNMATAILLESAISFLGLGDRNMISWGFMIGAGRTTLMHAWWLSAIPGAAIFITVLALNLMGDALNHALNPRTKKAGGFA</sequence>
<feature type="transmembrane region" description="Helical" evidence="7">
    <location>
        <begin position="78"/>
        <end position="102"/>
    </location>
</feature>
<proteinExistence type="inferred from homology"/>
<feature type="transmembrane region" description="Helical" evidence="7">
    <location>
        <begin position="12"/>
        <end position="35"/>
    </location>
</feature>
<evidence type="ECO:0000256" key="6">
    <source>
        <dbReference type="ARBA" id="ARBA00023136"/>
    </source>
</evidence>
<dbReference type="Proteomes" id="UP000076825">
    <property type="component" value="Chromosome 1"/>
</dbReference>
<keyword evidence="6 7" id="KW-0472">Membrane</keyword>
<dbReference type="PROSITE" id="PS50928">
    <property type="entry name" value="ABC_TM1"/>
    <property type="match status" value="1"/>
</dbReference>
<evidence type="ECO:0000313" key="9">
    <source>
        <dbReference type="EMBL" id="SAI72549.1"/>
    </source>
</evidence>
<dbReference type="InterPro" id="IPR000515">
    <property type="entry name" value="MetI-like"/>
</dbReference>
<feature type="transmembrane region" description="Helical" evidence="7">
    <location>
        <begin position="240"/>
        <end position="261"/>
    </location>
</feature>